<comment type="caution">
    <text evidence="6">The sequence shown here is derived from an EMBL/GenBank/DDBJ whole genome shotgun (WGS) entry which is preliminary data.</text>
</comment>
<dbReference type="GO" id="GO:0016491">
    <property type="term" value="F:oxidoreductase activity"/>
    <property type="evidence" value="ECO:0007669"/>
    <property type="project" value="UniProtKB-KW"/>
</dbReference>
<sequence length="371" mass="41228">MKNLNFLSKALCLITMLMICRTAAEAAPGGDGNELRVAVAGVAHGHLNDIISRMDRGDFKVVGVWEKDDRMRRDNGLIRHDSTIPAFDDLGEMLDTTRPEAVVAYGPIYDHMEVVEACAPRGIHVMVEKPLAVNIRHARRMAKLARGHGILLLTNYETSWYSSNHEAYRMVKDGIIGDITRILVYDGHQGPIEIGCGKDFTTWLTDPVMNGGGAITDFGCYGANLATWLFGGRKPLSVYAVTNSQKPGKYPKVDDDATIILQYPDVTVQLMPSWNWPMNRKDMYVYGSKGYIYQSAPSRMSLYRNGKESDVKPTPLEAPYDDSFRYLKAAVRGEIKVNATDLASLENNLTVVEILDAAVKSARKGKPVRLR</sequence>
<protein>
    <submittedName>
        <fullName evidence="6">Gfo/Idh/MocA family oxidoreductase</fullName>
    </submittedName>
</protein>
<evidence type="ECO:0000256" key="1">
    <source>
        <dbReference type="ARBA" id="ARBA00023002"/>
    </source>
</evidence>
<evidence type="ECO:0000259" key="4">
    <source>
        <dbReference type="Pfam" id="PF22725"/>
    </source>
</evidence>
<keyword evidence="7" id="KW-1185">Reference proteome</keyword>
<feature type="domain" description="Gfo/Idh/MocA-like oxidoreductase N-terminal" evidence="3">
    <location>
        <begin position="36"/>
        <end position="155"/>
    </location>
</feature>
<dbReference type="Proteomes" id="UP001167831">
    <property type="component" value="Unassembled WGS sequence"/>
</dbReference>
<keyword evidence="2" id="KW-0732">Signal</keyword>
<dbReference type="InterPro" id="IPR000683">
    <property type="entry name" value="Gfo/Idh/MocA-like_OxRdtase_N"/>
</dbReference>
<dbReference type="AlphaFoldDB" id="A0AAW7JTM7"/>
<proteinExistence type="predicted"/>
<evidence type="ECO:0000313" key="5">
    <source>
        <dbReference type="EMBL" id="MDN0023889.1"/>
    </source>
</evidence>
<evidence type="ECO:0000256" key="2">
    <source>
        <dbReference type="SAM" id="SignalP"/>
    </source>
</evidence>
<dbReference type="Pfam" id="PF01408">
    <property type="entry name" value="GFO_IDH_MocA"/>
    <property type="match status" value="1"/>
</dbReference>
<dbReference type="PANTHER" id="PTHR43818:SF11">
    <property type="entry name" value="BCDNA.GH03377"/>
    <property type="match status" value="1"/>
</dbReference>
<dbReference type="Gene3D" id="3.40.50.720">
    <property type="entry name" value="NAD(P)-binding Rossmann-like Domain"/>
    <property type="match status" value="1"/>
</dbReference>
<dbReference type="EMBL" id="JAUEIE010000025">
    <property type="protein sequence ID" value="MDN0023889.1"/>
    <property type="molecule type" value="Genomic_DNA"/>
</dbReference>
<dbReference type="SUPFAM" id="SSF55347">
    <property type="entry name" value="Glyceraldehyde-3-phosphate dehydrogenase-like, C-terminal domain"/>
    <property type="match status" value="1"/>
</dbReference>
<organism evidence="6 8">
    <name type="scientific">Leyella lascolaii</name>
    <dbReference type="NCBI Taxonomy" id="1776379"/>
    <lineage>
        <taxon>Bacteria</taxon>
        <taxon>Pseudomonadati</taxon>
        <taxon>Bacteroidota</taxon>
        <taxon>Bacteroidia</taxon>
        <taxon>Bacteroidales</taxon>
        <taxon>Prevotellaceae</taxon>
        <taxon>Leyella</taxon>
    </lineage>
</organism>
<dbReference type="EMBL" id="JAUEIF010000016">
    <property type="protein sequence ID" value="MDN0026320.1"/>
    <property type="molecule type" value="Genomic_DNA"/>
</dbReference>
<dbReference type="InterPro" id="IPR036291">
    <property type="entry name" value="NAD(P)-bd_dom_sf"/>
</dbReference>
<reference evidence="6" key="1">
    <citation type="submission" date="2023-06" db="EMBL/GenBank/DDBJ databases">
        <authorList>
            <person name="Zeman M."/>
            <person name="Kubasova T."/>
            <person name="Jahodarova E."/>
            <person name="Nykrynova M."/>
            <person name="Rychlik I."/>
        </authorList>
    </citation>
    <scope>NUCLEOTIDE SEQUENCE</scope>
    <source>
        <strain evidence="6">ET15</strain>
        <strain evidence="5">ET37</strain>
    </source>
</reference>
<evidence type="ECO:0000259" key="3">
    <source>
        <dbReference type="Pfam" id="PF01408"/>
    </source>
</evidence>
<name>A0AAW7JTM7_9BACT</name>
<evidence type="ECO:0000313" key="7">
    <source>
        <dbReference type="Proteomes" id="UP001167831"/>
    </source>
</evidence>
<dbReference type="Gene3D" id="3.30.360.10">
    <property type="entry name" value="Dihydrodipicolinate Reductase, domain 2"/>
    <property type="match status" value="1"/>
</dbReference>
<feature type="domain" description="GFO/IDH/MocA-like oxidoreductase" evidence="4">
    <location>
        <begin position="166"/>
        <end position="292"/>
    </location>
</feature>
<reference evidence="6" key="2">
    <citation type="submission" date="2023-08" db="EMBL/GenBank/DDBJ databases">
        <title>Identification and characterization of horizontal gene transfer across gut microbiota members of farm animals based on homology search.</title>
        <authorList>
            <person name="Schwarzerova J."/>
            <person name="Nykrynova M."/>
            <person name="Jureckova K."/>
            <person name="Cejkova D."/>
            <person name="Rychlik I."/>
        </authorList>
    </citation>
    <scope>NUCLEOTIDE SEQUENCE</scope>
    <source>
        <strain evidence="6">ET15</strain>
        <strain evidence="5">ET37</strain>
    </source>
</reference>
<feature type="chain" id="PRO_5043476755" evidence="2">
    <location>
        <begin position="27"/>
        <end position="371"/>
    </location>
</feature>
<dbReference type="PANTHER" id="PTHR43818">
    <property type="entry name" value="BCDNA.GH03377"/>
    <property type="match status" value="1"/>
</dbReference>
<dbReference type="InterPro" id="IPR050463">
    <property type="entry name" value="Gfo/Idh/MocA_oxidrdct_glycsds"/>
</dbReference>
<gene>
    <name evidence="5" type="ORF">QVN81_12845</name>
    <name evidence="6" type="ORF">QVN84_12450</name>
</gene>
<dbReference type="SUPFAM" id="SSF51735">
    <property type="entry name" value="NAD(P)-binding Rossmann-fold domains"/>
    <property type="match status" value="1"/>
</dbReference>
<dbReference type="Pfam" id="PF22725">
    <property type="entry name" value="GFO_IDH_MocA_C3"/>
    <property type="match status" value="1"/>
</dbReference>
<evidence type="ECO:0000313" key="6">
    <source>
        <dbReference type="EMBL" id="MDN0026320.1"/>
    </source>
</evidence>
<dbReference type="GO" id="GO:0000166">
    <property type="term" value="F:nucleotide binding"/>
    <property type="evidence" value="ECO:0007669"/>
    <property type="project" value="InterPro"/>
</dbReference>
<evidence type="ECO:0000313" key="8">
    <source>
        <dbReference type="Proteomes" id="UP001168478"/>
    </source>
</evidence>
<dbReference type="Proteomes" id="UP001168478">
    <property type="component" value="Unassembled WGS sequence"/>
</dbReference>
<feature type="signal peptide" evidence="2">
    <location>
        <begin position="1"/>
        <end position="26"/>
    </location>
</feature>
<keyword evidence="1" id="KW-0560">Oxidoreductase</keyword>
<accession>A0AAW7JTM7</accession>
<dbReference type="InterPro" id="IPR055170">
    <property type="entry name" value="GFO_IDH_MocA-like_dom"/>
</dbReference>